<accession>A0A4Y2EHI7</accession>
<evidence type="ECO:0000313" key="1">
    <source>
        <dbReference type="EMBL" id="GBM26779.1"/>
    </source>
</evidence>
<dbReference type="EMBL" id="BGPR01092464">
    <property type="protein sequence ID" value="GBM27314.1"/>
    <property type="molecule type" value="Genomic_DNA"/>
</dbReference>
<name>A0A4Y2EHI7_ARAVE</name>
<evidence type="ECO:0000313" key="3">
    <source>
        <dbReference type="EMBL" id="GBM26803.1"/>
    </source>
</evidence>
<dbReference type="EMBL" id="BGPR01092329">
    <property type="protein sequence ID" value="GBM26779.1"/>
    <property type="molecule type" value="Genomic_DNA"/>
</dbReference>
<evidence type="ECO:0000313" key="2">
    <source>
        <dbReference type="EMBL" id="GBM26801.1"/>
    </source>
</evidence>
<dbReference type="AlphaFoldDB" id="A0A4Y2EHI7"/>
<keyword evidence="5" id="KW-1185">Reference proteome</keyword>
<dbReference type="Proteomes" id="UP000499080">
    <property type="component" value="Unassembled WGS sequence"/>
</dbReference>
<organism evidence="4 5">
    <name type="scientific">Araneus ventricosus</name>
    <name type="common">Orbweaver spider</name>
    <name type="synonym">Epeira ventricosa</name>
    <dbReference type="NCBI Taxonomy" id="182803"/>
    <lineage>
        <taxon>Eukaryota</taxon>
        <taxon>Metazoa</taxon>
        <taxon>Ecdysozoa</taxon>
        <taxon>Arthropoda</taxon>
        <taxon>Chelicerata</taxon>
        <taxon>Arachnida</taxon>
        <taxon>Araneae</taxon>
        <taxon>Araneomorphae</taxon>
        <taxon>Entelegynae</taxon>
        <taxon>Araneoidea</taxon>
        <taxon>Araneidae</taxon>
        <taxon>Araneus</taxon>
    </lineage>
</organism>
<sequence>RGHQKILQPSSKYSTTIGLSRTSWVVEWIGINVQLIVNTRGSSKDSTTIIKILYNHCDESNLLGYGMDRNQCAIDCKYLGVIKRLYNIIKRLYNIIKILYNHCDESTLLGYGMEWNQCAIDCKYPGVIKILYNHCDESTLLGYGMESMCNTAHQTFVQILFPNRYKSFTKQMQKPV</sequence>
<reference evidence="4 5" key="1">
    <citation type="journal article" date="2019" name="Sci. Rep.">
        <title>Orb-weaving spider Araneus ventricosus genome elucidates the spidroin gene catalogue.</title>
        <authorList>
            <person name="Kono N."/>
            <person name="Nakamura H."/>
            <person name="Ohtoshi R."/>
            <person name="Moran D.A.P."/>
            <person name="Shinohara A."/>
            <person name="Yoshida Y."/>
            <person name="Fujiwara M."/>
            <person name="Mori M."/>
            <person name="Tomita M."/>
            <person name="Arakawa K."/>
        </authorList>
    </citation>
    <scope>NUCLEOTIDE SEQUENCE [LARGE SCALE GENOMIC DNA]</scope>
</reference>
<gene>
    <name evidence="3" type="ORF">AVEN_107052_1</name>
    <name evidence="4" type="ORF">AVEN_118060_1</name>
    <name evidence="1" type="ORF">AVEN_16900_1</name>
    <name evidence="2" type="ORF">AVEN_90513_1</name>
</gene>
<proteinExistence type="predicted"/>
<evidence type="ECO:0000313" key="5">
    <source>
        <dbReference type="Proteomes" id="UP000499080"/>
    </source>
</evidence>
<evidence type="ECO:0000313" key="4">
    <source>
        <dbReference type="EMBL" id="GBM27314.1"/>
    </source>
</evidence>
<dbReference type="EMBL" id="BGPR01092336">
    <property type="protein sequence ID" value="GBM26803.1"/>
    <property type="molecule type" value="Genomic_DNA"/>
</dbReference>
<dbReference type="EMBL" id="BGPR01092334">
    <property type="protein sequence ID" value="GBM26801.1"/>
    <property type="molecule type" value="Genomic_DNA"/>
</dbReference>
<protein>
    <submittedName>
        <fullName evidence="4">Uncharacterized protein</fullName>
    </submittedName>
</protein>
<feature type="non-terminal residue" evidence="4">
    <location>
        <position position="1"/>
    </location>
</feature>
<comment type="caution">
    <text evidence="4">The sequence shown here is derived from an EMBL/GenBank/DDBJ whole genome shotgun (WGS) entry which is preliminary data.</text>
</comment>